<gene>
    <name evidence="1" type="ORF">V8J38_02765</name>
</gene>
<dbReference type="RefSeq" id="WP_338577797.1">
    <property type="nucleotide sequence ID" value="NZ_CP146369.1"/>
</dbReference>
<name>A0ABZ2IGF7_9CAUL</name>
<dbReference type="EMBL" id="CP146369">
    <property type="protein sequence ID" value="WWT55374.1"/>
    <property type="molecule type" value="Genomic_DNA"/>
</dbReference>
<accession>A0ABZ2IGF7</accession>
<keyword evidence="2" id="KW-1185">Reference proteome</keyword>
<reference evidence="1 2" key="1">
    <citation type="submission" date="2024-02" db="EMBL/GenBank/DDBJ databases">
        <title>Distribution and functional of Brevundimonas-related endobacteria within Verticillium dahliae.</title>
        <authorList>
            <person name="Zeng H."/>
        </authorList>
    </citation>
    <scope>NUCLEOTIDE SEQUENCE [LARGE SCALE GENOMIC DNA]</scope>
    <source>
        <strain evidence="1 2">TRM 44200</strain>
    </source>
</reference>
<dbReference type="Proteomes" id="UP001363460">
    <property type="component" value="Chromosome"/>
</dbReference>
<protein>
    <submittedName>
        <fullName evidence="1">Uncharacterized protein</fullName>
    </submittedName>
</protein>
<organism evidence="1 2">
    <name type="scientific">Brevundimonas olei</name>
    <dbReference type="NCBI Taxonomy" id="657642"/>
    <lineage>
        <taxon>Bacteria</taxon>
        <taxon>Pseudomonadati</taxon>
        <taxon>Pseudomonadota</taxon>
        <taxon>Alphaproteobacteria</taxon>
        <taxon>Caulobacterales</taxon>
        <taxon>Caulobacteraceae</taxon>
        <taxon>Brevundimonas</taxon>
    </lineage>
</organism>
<proteinExistence type="predicted"/>
<evidence type="ECO:0000313" key="2">
    <source>
        <dbReference type="Proteomes" id="UP001363460"/>
    </source>
</evidence>
<sequence>MQDFDLNAAAVIARFHLAEACAALSLRTAVVADPLLDLNDDVPANTAAARAAIEAARDAYVADGPLAETVVDALIAAYAALGHLAIMVREPEGLIITVEADAAFAAAIAAVIPPAPVFAPLDGDA</sequence>
<evidence type="ECO:0000313" key="1">
    <source>
        <dbReference type="EMBL" id="WWT55374.1"/>
    </source>
</evidence>